<dbReference type="Gene3D" id="2.60.120.10">
    <property type="entry name" value="Jelly Rolls"/>
    <property type="match status" value="2"/>
</dbReference>
<proteinExistence type="inferred from homology"/>
<dbReference type="EC" id="1.13.11.24" evidence="6"/>
<feature type="domain" description="Pirin N-terminal" evidence="4">
    <location>
        <begin position="74"/>
        <end position="174"/>
    </location>
</feature>
<dbReference type="SUPFAM" id="SSF51182">
    <property type="entry name" value="RmlC-like cupins"/>
    <property type="match status" value="1"/>
</dbReference>
<feature type="region of interest" description="Disordered" evidence="3">
    <location>
        <begin position="341"/>
        <end position="368"/>
    </location>
</feature>
<dbReference type="InterPro" id="IPR003829">
    <property type="entry name" value="Pirin_N_dom"/>
</dbReference>
<keyword evidence="7" id="KW-1185">Reference proteome</keyword>
<evidence type="ECO:0000313" key="6">
    <source>
        <dbReference type="EMBL" id="MDQ0673604.1"/>
    </source>
</evidence>
<dbReference type="InterPro" id="IPR011051">
    <property type="entry name" value="RmlC_Cupin_sf"/>
</dbReference>
<accession>A0ABU0PI06</accession>
<dbReference type="Proteomes" id="UP001236806">
    <property type="component" value="Unassembled WGS sequence"/>
</dbReference>
<dbReference type="EMBL" id="JAUSXB010000001">
    <property type="protein sequence ID" value="MDQ0673604.1"/>
    <property type="molecule type" value="Genomic_DNA"/>
</dbReference>
<dbReference type="PANTHER" id="PTHR13903">
    <property type="entry name" value="PIRIN-RELATED"/>
    <property type="match status" value="1"/>
</dbReference>
<reference evidence="6 7" key="1">
    <citation type="submission" date="2023-07" db="EMBL/GenBank/DDBJ databases">
        <title>Comparative genomics of wheat-associated soil bacteria to identify genetic determinants of phenazine resistance.</title>
        <authorList>
            <person name="Mouncey N."/>
        </authorList>
    </citation>
    <scope>NUCLEOTIDE SEQUENCE [LARGE SCALE GENOMIC DNA]</scope>
    <source>
        <strain evidence="6 7">W1I3</strain>
    </source>
</reference>
<dbReference type="CDD" id="cd02247">
    <property type="entry name" value="cupin_pirin_C"/>
    <property type="match status" value="1"/>
</dbReference>
<feature type="domain" description="Pirin C-terminal" evidence="5">
    <location>
        <begin position="227"/>
        <end position="320"/>
    </location>
</feature>
<dbReference type="InterPro" id="IPR014710">
    <property type="entry name" value="RmlC-like_jellyroll"/>
</dbReference>
<name>A0ABU0PI06_9MICC</name>
<keyword evidence="6" id="KW-0560">Oxidoreductase</keyword>
<protein>
    <submittedName>
        <fullName evidence="6">Redox-sensitive bicupin YhaK (Pirin superfamily)</fullName>
        <ecNumber evidence="6">1.13.11.24</ecNumber>
    </submittedName>
</protein>
<evidence type="ECO:0000256" key="1">
    <source>
        <dbReference type="ARBA" id="ARBA00008416"/>
    </source>
</evidence>
<comment type="similarity">
    <text evidence="1 2">Belongs to the pirin family.</text>
</comment>
<evidence type="ECO:0000256" key="3">
    <source>
        <dbReference type="SAM" id="MobiDB-lite"/>
    </source>
</evidence>
<comment type="caution">
    <text evidence="6">The sequence shown here is derived from an EMBL/GenBank/DDBJ whole genome shotgun (WGS) entry which is preliminary data.</text>
</comment>
<dbReference type="Pfam" id="PF02678">
    <property type="entry name" value="Pirin"/>
    <property type="match status" value="1"/>
</dbReference>
<evidence type="ECO:0000313" key="7">
    <source>
        <dbReference type="Proteomes" id="UP001236806"/>
    </source>
</evidence>
<organism evidence="6 7">
    <name type="scientific">Pseudarthrobacter siccitolerans</name>
    <dbReference type="NCBI Taxonomy" id="861266"/>
    <lineage>
        <taxon>Bacteria</taxon>
        <taxon>Bacillati</taxon>
        <taxon>Actinomycetota</taxon>
        <taxon>Actinomycetes</taxon>
        <taxon>Micrococcales</taxon>
        <taxon>Micrococcaceae</taxon>
        <taxon>Pseudarthrobacter</taxon>
    </lineage>
</organism>
<dbReference type="InterPro" id="IPR012093">
    <property type="entry name" value="Pirin"/>
</dbReference>
<sequence length="368" mass="39452">MPPDGPLAVTERRRAAQQAYPDDAYPAYSGEVTNLEVSPQQEVCPPASPEGSSGPCLQLWPEREVPLGGVRAMNVQRTLPQRGLPTIGAWCFLDSFGPDRTAMSVLPHPHIGLQTVTWPLAGTIRHRDSVGSDVVVRPGELNIMTAGHGVSHSEFAVLPPDGGLPLQRGLQLWVALPDRQRHRQPGFEQHRDLPKLAGDGFTATVMVGELGAVVSPATMYSPILGADVTCEGNAVLPLNEHFEHGILVLDGGLAVDGQDIPPGPLGYLGIGRRELQVEALPGTRFLLIGGEPLQEELLMWWNFVGRTHEEVEQARDEWEAQAAMSNGKAAAARYGLVPGHGPDAGAEAGRIPAPPLPAVRLTPRKRSV</sequence>
<evidence type="ECO:0000259" key="4">
    <source>
        <dbReference type="Pfam" id="PF02678"/>
    </source>
</evidence>
<feature type="region of interest" description="Disordered" evidence="3">
    <location>
        <begin position="36"/>
        <end position="55"/>
    </location>
</feature>
<dbReference type="PANTHER" id="PTHR13903:SF8">
    <property type="entry name" value="PIRIN"/>
    <property type="match status" value="1"/>
</dbReference>
<dbReference type="GO" id="GO:0008127">
    <property type="term" value="F:quercetin 2,3-dioxygenase activity"/>
    <property type="evidence" value="ECO:0007669"/>
    <property type="project" value="UniProtKB-EC"/>
</dbReference>
<evidence type="ECO:0000259" key="5">
    <source>
        <dbReference type="Pfam" id="PF05726"/>
    </source>
</evidence>
<feature type="region of interest" description="Disordered" evidence="3">
    <location>
        <begin position="1"/>
        <end position="27"/>
    </location>
</feature>
<dbReference type="Pfam" id="PF05726">
    <property type="entry name" value="Pirin_C"/>
    <property type="match status" value="1"/>
</dbReference>
<gene>
    <name evidence="6" type="ORF">QFZ36_001165</name>
</gene>
<dbReference type="InterPro" id="IPR008778">
    <property type="entry name" value="Pirin_C_dom"/>
</dbReference>
<evidence type="ECO:0000256" key="2">
    <source>
        <dbReference type="RuleBase" id="RU003457"/>
    </source>
</evidence>